<gene>
    <name evidence="2" type="ORF">SAMN04244553_5716</name>
</gene>
<dbReference type="Proteomes" id="UP000219565">
    <property type="component" value="Unassembled WGS sequence"/>
</dbReference>
<accession>A0A285LZL2</accession>
<reference evidence="2 3" key="1">
    <citation type="submission" date="2017-09" db="EMBL/GenBank/DDBJ databases">
        <authorList>
            <person name="Ehlers B."/>
            <person name="Leendertz F.H."/>
        </authorList>
    </citation>
    <scope>NUCLEOTIDE SEQUENCE [LARGE SCALE GENOMIC DNA]</scope>
    <source>
        <strain evidence="2 3">DSM 45537</strain>
    </source>
</reference>
<name>A0A285LZL2_9NOCA</name>
<evidence type="ECO:0000256" key="1">
    <source>
        <dbReference type="SAM" id="Phobius"/>
    </source>
</evidence>
<keyword evidence="3" id="KW-1185">Reference proteome</keyword>
<proteinExistence type="predicted"/>
<evidence type="ECO:0000313" key="2">
    <source>
        <dbReference type="EMBL" id="SNY88731.1"/>
    </source>
</evidence>
<dbReference type="Gene3D" id="1.25.40.10">
    <property type="entry name" value="Tetratricopeptide repeat domain"/>
    <property type="match status" value="1"/>
</dbReference>
<evidence type="ECO:0000313" key="3">
    <source>
        <dbReference type="Proteomes" id="UP000219565"/>
    </source>
</evidence>
<feature type="transmembrane region" description="Helical" evidence="1">
    <location>
        <begin position="25"/>
        <end position="51"/>
    </location>
</feature>
<feature type="transmembrane region" description="Helical" evidence="1">
    <location>
        <begin position="57"/>
        <end position="84"/>
    </location>
</feature>
<keyword evidence="1" id="KW-0472">Membrane</keyword>
<evidence type="ECO:0008006" key="4">
    <source>
        <dbReference type="Google" id="ProtNLM"/>
    </source>
</evidence>
<sequence length="175" mass="19455">MRRDRVEGAPVNAEANASRGQIFRVVGLIAALVFALGFYFLLLGRIAFALIGSGEAAGIALGVGVLLLPILGVWVTAATVRAAFAHQHLARRIHEEGLELDTSTLARRPSGRIERGAADELFEQVKREWEADPDNWRVSYRLARAYDYAGDRTRARETMRRAVALEKLEREQREG</sequence>
<keyword evidence="1" id="KW-0812">Transmembrane</keyword>
<keyword evidence="1" id="KW-1133">Transmembrane helix</keyword>
<dbReference type="EMBL" id="OBEG01000006">
    <property type="protein sequence ID" value="SNY88731.1"/>
    <property type="molecule type" value="Genomic_DNA"/>
</dbReference>
<protein>
    <recommendedName>
        <fullName evidence="4">Tetratricopeptide repeat-containing protein</fullName>
    </recommendedName>
</protein>
<dbReference type="STRING" id="1379680.GCA_001612615_01962"/>
<dbReference type="AlphaFoldDB" id="A0A285LZL2"/>
<dbReference type="SUPFAM" id="SSF48452">
    <property type="entry name" value="TPR-like"/>
    <property type="match status" value="1"/>
</dbReference>
<organism evidence="2 3">
    <name type="scientific">Nocardia amikacinitolerans</name>
    <dbReference type="NCBI Taxonomy" id="756689"/>
    <lineage>
        <taxon>Bacteria</taxon>
        <taxon>Bacillati</taxon>
        <taxon>Actinomycetota</taxon>
        <taxon>Actinomycetes</taxon>
        <taxon>Mycobacteriales</taxon>
        <taxon>Nocardiaceae</taxon>
        <taxon>Nocardia</taxon>
    </lineage>
</organism>
<dbReference type="InterPro" id="IPR011990">
    <property type="entry name" value="TPR-like_helical_dom_sf"/>
</dbReference>